<dbReference type="OrthoDB" id="5955087at2"/>
<keyword evidence="1" id="KW-0812">Transmembrane</keyword>
<dbReference type="Proteomes" id="UP000077255">
    <property type="component" value="Chromosome"/>
</dbReference>
<keyword evidence="1" id="KW-0472">Membrane</keyword>
<organism evidence="2 3">
    <name type="scientific">Dyella thiooxydans</name>
    <dbReference type="NCBI Taxonomy" id="445710"/>
    <lineage>
        <taxon>Bacteria</taxon>
        <taxon>Pseudomonadati</taxon>
        <taxon>Pseudomonadota</taxon>
        <taxon>Gammaproteobacteria</taxon>
        <taxon>Lysobacterales</taxon>
        <taxon>Rhodanobacteraceae</taxon>
        <taxon>Dyella</taxon>
    </lineage>
</organism>
<sequence>MKTNLHTVLCTSIRLGAVLLAVHALEDAATVVAAADGNTHRLFASLLFDAWYLAVGVVLWLWPGALAWWASSRSGGQVLEAPIGADELQRVALSVLGVWQVVQGVSGLLSHGVVMVFLHDRMTDYSTGHLPPAEWRWVVFYVLQALAGAAVALGAAGMVNLFHRLRRFPEASPATTEIDADAVR</sequence>
<dbReference type="RefSeq" id="WP_063674000.1">
    <property type="nucleotide sequence ID" value="NZ_CP014841.1"/>
</dbReference>
<proteinExistence type="predicted"/>
<evidence type="ECO:0000313" key="2">
    <source>
        <dbReference type="EMBL" id="AND71037.1"/>
    </source>
</evidence>
<reference evidence="2 3" key="1">
    <citation type="submission" date="2016-02" db="EMBL/GenBank/DDBJ databases">
        <title>Complete genome sequencing and analysis of ATSB10, Dyella thiooxydans isolated from rhizosphere soil of sunflower (Helianthus annuus L.).</title>
        <authorList>
            <person name="Lee Y."/>
            <person name="Hwangbo K."/>
            <person name="Chung H."/>
            <person name="Yoo J."/>
            <person name="Kim K.Y."/>
            <person name="Sa T.M."/>
            <person name="Um Y."/>
            <person name="Madhaiyan M."/>
        </authorList>
    </citation>
    <scope>NUCLEOTIDE SEQUENCE [LARGE SCALE GENOMIC DNA]</scope>
    <source>
        <strain evidence="2 3">ATSB10</strain>
    </source>
</reference>
<dbReference type="STRING" id="445710.ATSB10_35830"/>
<feature type="transmembrane region" description="Helical" evidence="1">
    <location>
        <begin position="50"/>
        <end position="70"/>
    </location>
</feature>
<dbReference type="AlphaFoldDB" id="A0A160N520"/>
<feature type="transmembrane region" description="Helical" evidence="1">
    <location>
        <begin position="138"/>
        <end position="162"/>
    </location>
</feature>
<dbReference type="EMBL" id="CP014841">
    <property type="protein sequence ID" value="AND71037.1"/>
    <property type="molecule type" value="Genomic_DNA"/>
</dbReference>
<accession>A0A160N520</accession>
<feature type="transmembrane region" description="Helical" evidence="1">
    <location>
        <begin position="91"/>
        <end position="118"/>
    </location>
</feature>
<name>A0A160N520_9GAMM</name>
<keyword evidence="3" id="KW-1185">Reference proteome</keyword>
<evidence type="ECO:0000313" key="3">
    <source>
        <dbReference type="Proteomes" id="UP000077255"/>
    </source>
</evidence>
<dbReference type="KEGG" id="dtx:ATSB10_35830"/>
<dbReference type="PATRIC" id="fig|445710.3.peg.3581"/>
<gene>
    <name evidence="2" type="ORF">ATSB10_35830</name>
</gene>
<keyword evidence="1" id="KW-1133">Transmembrane helix</keyword>
<evidence type="ECO:0000256" key="1">
    <source>
        <dbReference type="SAM" id="Phobius"/>
    </source>
</evidence>
<protein>
    <submittedName>
        <fullName evidence="2">Uncharacterized protein</fullName>
    </submittedName>
</protein>